<gene>
    <name evidence="1" type="ORF">N7537_002538</name>
</gene>
<dbReference type="RefSeq" id="XP_056758591.1">
    <property type="nucleotide sequence ID" value="XM_056893596.1"/>
</dbReference>
<dbReference type="InterPro" id="IPR002347">
    <property type="entry name" value="SDR_fam"/>
</dbReference>
<dbReference type="EMBL" id="JAQJAE010000001">
    <property type="protein sequence ID" value="KAJ5617424.1"/>
    <property type="molecule type" value="Genomic_DNA"/>
</dbReference>
<proteinExistence type="predicted"/>
<dbReference type="Gene3D" id="3.40.50.720">
    <property type="entry name" value="NAD(P)-binding Rossmann-like Domain"/>
    <property type="match status" value="1"/>
</dbReference>
<organism evidence="1 2">
    <name type="scientific">Penicillium hordei</name>
    <dbReference type="NCBI Taxonomy" id="40994"/>
    <lineage>
        <taxon>Eukaryota</taxon>
        <taxon>Fungi</taxon>
        <taxon>Dikarya</taxon>
        <taxon>Ascomycota</taxon>
        <taxon>Pezizomycotina</taxon>
        <taxon>Eurotiomycetes</taxon>
        <taxon>Eurotiomycetidae</taxon>
        <taxon>Eurotiales</taxon>
        <taxon>Aspergillaceae</taxon>
        <taxon>Penicillium</taxon>
    </lineage>
</organism>
<dbReference type="Pfam" id="PF00106">
    <property type="entry name" value="adh_short"/>
    <property type="match status" value="1"/>
</dbReference>
<dbReference type="GeneID" id="81583838"/>
<dbReference type="Proteomes" id="UP001213799">
    <property type="component" value="Unassembled WGS sequence"/>
</dbReference>
<evidence type="ECO:0000313" key="2">
    <source>
        <dbReference type="Proteomes" id="UP001213799"/>
    </source>
</evidence>
<protein>
    <submittedName>
        <fullName evidence="1">Uncharacterized protein</fullName>
    </submittedName>
</protein>
<reference evidence="1" key="1">
    <citation type="journal article" date="2023" name="IMA Fungus">
        <title>Comparative genomic study of the Penicillium genus elucidates a diverse pangenome and 15 lateral gene transfer events.</title>
        <authorList>
            <person name="Petersen C."/>
            <person name="Sorensen T."/>
            <person name="Nielsen M.R."/>
            <person name="Sondergaard T.E."/>
            <person name="Sorensen J.L."/>
            <person name="Fitzpatrick D.A."/>
            <person name="Frisvad J.C."/>
            <person name="Nielsen K.L."/>
        </authorList>
    </citation>
    <scope>NUCLEOTIDE SEQUENCE</scope>
    <source>
        <strain evidence="1">IBT 12815</strain>
    </source>
</reference>
<dbReference type="AlphaFoldDB" id="A0AAD6EIR2"/>
<dbReference type="InterPro" id="IPR036291">
    <property type="entry name" value="NAD(P)-bd_dom_sf"/>
</dbReference>
<keyword evidence="2" id="KW-1185">Reference proteome</keyword>
<name>A0AAD6EIR2_9EURO</name>
<accession>A0AAD6EIR2</accession>
<reference evidence="1" key="2">
    <citation type="submission" date="2023-01" db="EMBL/GenBank/DDBJ databases">
        <authorList>
            <person name="Petersen C."/>
        </authorList>
    </citation>
    <scope>NUCLEOTIDE SEQUENCE</scope>
    <source>
        <strain evidence="1">IBT 12815</strain>
    </source>
</reference>
<sequence length="97" mass="10920">MFEVNTLAHYWLAQESLTEMLEANYGVVVNAASLAGYTVRLNMVDYPTTSKAVYVRLLRSTGNLLLSWLRTIMGLTPEDTWFNALLHPEAVAEEVVK</sequence>
<comment type="caution">
    <text evidence="1">The sequence shown here is derived from an EMBL/GenBank/DDBJ whole genome shotgun (WGS) entry which is preliminary data.</text>
</comment>
<dbReference type="SUPFAM" id="SSF51735">
    <property type="entry name" value="NAD(P)-binding Rossmann-fold domains"/>
    <property type="match status" value="1"/>
</dbReference>
<evidence type="ECO:0000313" key="1">
    <source>
        <dbReference type="EMBL" id="KAJ5617424.1"/>
    </source>
</evidence>